<dbReference type="SUPFAM" id="SSF56672">
    <property type="entry name" value="DNA/RNA polymerases"/>
    <property type="match status" value="1"/>
</dbReference>
<dbReference type="InterPro" id="IPR000477">
    <property type="entry name" value="RT_dom"/>
</dbReference>
<proteinExistence type="predicted"/>
<gene>
    <name evidence="3" type="primary">LOC126912929</name>
</gene>
<evidence type="ECO:0000313" key="2">
    <source>
        <dbReference type="Proteomes" id="UP000829999"/>
    </source>
</evidence>
<dbReference type="CDD" id="cd01650">
    <property type="entry name" value="RT_nLTR_like"/>
    <property type="match status" value="1"/>
</dbReference>
<dbReference type="InterPro" id="IPR036691">
    <property type="entry name" value="Endo/exonu/phosph_ase_sf"/>
</dbReference>
<dbReference type="GeneID" id="126912929"/>
<organism evidence="2 3">
    <name type="scientific">Spodoptera frugiperda</name>
    <name type="common">Fall armyworm</name>
    <dbReference type="NCBI Taxonomy" id="7108"/>
    <lineage>
        <taxon>Eukaryota</taxon>
        <taxon>Metazoa</taxon>
        <taxon>Ecdysozoa</taxon>
        <taxon>Arthropoda</taxon>
        <taxon>Hexapoda</taxon>
        <taxon>Insecta</taxon>
        <taxon>Pterygota</taxon>
        <taxon>Neoptera</taxon>
        <taxon>Endopterygota</taxon>
        <taxon>Lepidoptera</taxon>
        <taxon>Glossata</taxon>
        <taxon>Ditrysia</taxon>
        <taxon>Noctuoidea</taxon>
        <taxon>Noctuidae</taxon>
        <taxon>Amphipyrinae</taxon>
        <taxon>Spodoptera</taxon>
    </lineage>
</organism>
<dbReference type="OrthoDB" id="425681at2759"/>
<feature type="domain" description="Reverse transcriptase" evidence="1">
    <location>
        <begin position="350"/>
        <end position="442"/>
    </location>
</feature>
<protein>
    <submittedName>
        <fullName evidence="3">Uncharacterized protein LOC126912929</fullName>
    </submittedName>
</protein>
<dbReference type="RefSeq" id="XP_050563412.1">
    <property type="nucleotide sequence ID" value="XM_050707455.1"/>
</dbReference>
<dbReference type="GO" id="GO:0071897">
    <property type="term" value="P:DNA biosynthetic process"/>
    <property type="evidence" value="ECO:0007669"/>
    <property type="project" value="UniProtKB-ARBA"/>
</dbReference>
<dbReference type="AlphaFoldDB" id="A0A9R0ECG2"/>
<reference evidence="3" key="1">
    <citation type="submission" date="2025-08" db="UniProtKB">
        <authorList>
            <consortium name="RefSeq"/>
        </authorList>
    </citation>
    <scope>IDENTIFICATION</scope>
    <source>
        <tissue evidence="3">Whole larval tissue</tissue>
    </source>
</reference>
<accession>A0A9R0ECG2</accession>
<name>A0A9R0ECG2_SPOFR</name>
<evidence type="ECO:0000313" key="3">
    <source>
        <dbReference type="RefSeq" id="XP_050563412.1"/>
    </source>
</evidence>
<dbReference type="PANTHER" id="PTHR19446">
    <property type="entry name" value="REVERSE TRANSCRIPTASES"/>
    <property type="match status" value="1"/>
</dbReference>
<dbReference type="Pfam" id="PF00078">
    <property type="entry name" value="RVT_1"/>
    <property type="match status" value="1"/>
</dbReference>
<dbReference type="SUPFAM" id="SSF56219">
    <property type="entry name" value="DNase I-like"/>
    <property type="match status" value="1"/>
</dbReference>
<dbReference type="InterPro" id="IPR043502">
    <property type="entry name" value="DNA/RNA_pol_sf"/>
</dbReference>
<keyword evidence="2" id="KW-1185">Reference proteome</keyword>
<sequence>MYTWQRHTERSMIDFVIVDERLRTKIKDSRVYRGTNVGSDHFLVIARIARLAMKWRHRPRIRVPRIERVRVERLREEKACDEYRKLLNERTRELLEGEEWKIEEFWKELKDAMIAVATQVCGVSKIKNPGSKRNEWWDDEVKEVIEQKKEAWLDLLASKANRRMLDSMKEKYIRCKKRVKELVSKKKKEYKEKIERKFSQNFRANAKLFWHLFFYLVRTARGKVGDSKVGMIRDRNGSVIGESKDVLKQWKEYFENLFERDNSKDDEGNEGNECASVEEIKIDEIMSAIKSLKVGKAAGYDRITTEMLIGGGGVIASLLYLLFNKCWRSGCVPGDWAKAVIVPLYKGKGSQQECKNYRGISLLSVVGKLYAKILIERVIDVTEKKIWDVQAGFRKGMGCTDQVFSLRCISEKALSRHQRVFCAFIDLEKAYDKVMRDELWSALYGRVWGG</sequence>
<dbReference type="Proteomes" id="UP000829999">
    <property type="component" value="Chromosome 3"/>
</dbReference>
<evidence type="ECO:0000259" key="1">
    <source>
        <dbReference type="Pfam" id="PF00078"/>
    </source>
</evidence>
<dbReference type="Gene3D" id="3.60.10.10">
    <property type="entry name" value="Endonuclease/exonuclease/phosphatase"/>
    <property type="match status" value="1"/>
</dbReference>